<dbReference type="Proteomes" id="UP001500604">
    <property type="component" value="Unassembled WGS sequence"/>
</dbReference>
<evidence type="ECO:0000313" key="5">
    <source>
        <dbReference type="Proteomes" id="UP001500604"/>
    </source>
</evidence>
<name>A0ABP8V825_9GAMM</name>
<evidence type="ECO:0008006" key="6">
    <source>
        <dbReference type="Google" id="ProtNLM"/>
    </source>
</evidence>
<keyword evidence="3" id="KW-0812">Transmembrane</keyword>
<evidence type="ECO:0000313" key="4">
    <source>
        <dbReference type="EMBL" id="GAA4651569.1"/>
    </source>
</evidence>
<dbReference type="EMBL" id="BAABFL010000456">
    <property type="protein sequence ID" value="GAA4651569.1"/>
    <property type="molecule type" value="Genomic_DNA"/>
</dbReference>
<evidence type="ECO:0000256" key="2">
    <source>
        <dbReference type="SAM" id="MobiDB-lite"/>
    </source>
</evidence>
<feature type="region of interest" description="Disordered" evidence="2">
    <location>
        <begin position="279"/>
        <end position="304"/>
    </location>
</feature>
<reference evidence="5" key="1">
    <citation type="journal article" date="2019" name="Int. J. Syst. Evol. Microbiol.">
        <title>The Global Catalogue of Microorganisms (GCM) 10K type strain sequencing project: providing services to taxonomists for standard genome sequencing and annotation.</title>
        <authorList>
            <consortium name="The Broad Institute Genomics Platform"/>
            <consortium name="The Broad Institute Genome Sequencing Center for Infectious Disease"/>
            <person name="Wu L."/>
            <person name="Ma J."/>
        </authorList>
    </citation>
    <scope>NUCLEOTIDE SEQUENCE [LARGE SCALE GENOMIC DNA]</scope>
    <source>
        <strain evidence="5">JCM 17805</strain>
    </source>
</reference>
<feature type="region of interest" description="Disordered" evidence="2">
    <location>
        <begin position="184"/>
        <end position="221"/>
    </location>
</feature>
<keyword evidence="3" id="KW-0472">Membrane</keyword>
<feature type="compositionally biased region" description="Low complexity" evidence="2">
    <location>
        <begin position="204"/>
        <end position="221"/>
    </location>
</feature>
<accession>A0ABP8V825</accession>
<protein>
    <recommendedName>
        <fullName evidence="6">DUF4365 domain-containing protein</fullName>
    </recommendedName>
</protein>
<keyword evidence="5" id="KW-1185">Reference proteome</keyword>
<proteinExistence type="predicted"/>
<feature type="coiled-coil region" evidence="1">
    <location>
        <begin position="423"/>
        <end position="475"/>
    </location>
</feature>
<comment type="caution">
    <text evidence="4">The sequence shown here is derived from an EMBL/GenBank/DDBJ whole genome shotgun (WGS) entry which is preliminary data.</text>
</comment>
<keyword evidence="1" id="KW-0175">Coiled coil</keyword>
<sequence>MPNHSLPARSLLEVAFDDFCHDMSDDHVLVKVKDSDNGRKWGFQVKSTRNDPQNLVSLAEVYRHFVTKKSLGQAPVTLGQRLTEVSPSNDLRLACAFVLSSESNFWCFREHQGRLYLESKDQGLVSAKQLKAIQYWHSEATIDEIFYQFQLENKTLPKGFIHHLLKRYMRGEWNNLKEKYNTSRRGIPRRDSFGGNQPAMPSCSQGPQSAPVSPVSPSSDQAQREALIADLLNQFNIDTQDEASLTPLKCMHLKRALKQAFLSEYGVEDPLTAIEAHSARSLQLPSTPEDSPTGHGDEEVSPITVDTRAELDPKYQAYLDKVAARQTLTRRQRFHRFMRRVVQWFARNKRGLLLNIVDMVVSSLAGILLTGTFIAAPIYVLAALGTLVFWFALDSLVLYVRKRWNQSKVEQLRTHIADKEGNISHYNTLIEHLNDLLMRIEEEAPELLEEFEAHIQTHKEELAAIEEELKQHQRELLDRLLFLAGEVHVTDALIVERRELDRLAEKADCLKLTAGDSVEAANNYQKALAAMKQQENRLADSMEPVTEAVIQAQERYTQEKAIIEEELQALLGPELNIFGSMSEDALGQAFTRAIEQRGELEAPSLARKVWSFIYKPRFTADVVGQYFQACDSDEWIMLGRVSDEVRELKPEAYMMVSGENAAEAKNKLQPEQSIRMQEIDLAYEQREPCDEVGEPNNGVRKKYFYIVEKRGDKEYTLNANLLLADQMVKAQAGIRMDQVVNVQADRLHRGELLRGLKTCWDTFIGYFSYYVRRIPFRLHESGVTWALMSGARLSFVSVLTDAFPNPGAAGGFGIALWLWIRYLANKLESKNNQVNQRIAATRERMMHAYQPPEMKIPDWMEKLPPSRSTGVGRKLEKIGYFNAGVLDNSVSAQLSEDEWRALRRQAKHASGELMPLVNALEEVKVQLKDVGRSVRSLNGGDVPRELQDRAACLLLRYSLLTRRIEDVNKTLQQANDECVRHVHLANKRVKLLYPDQQRQPAMVQVAV</sequence>
<feature type="transmembrane region" description="Helical" evidence="3">
    <location>
        <begin position="352"/>
        <end position="374"/>
    </location>
</feature>
<gene>
    <name evidence="4" type="ORF">GCM10023116_38530</name>
</gene>
<feature type="compositionally biased region" description="Polar residues" evidence="2">
    <location>
        <begin position="280"/>
        <end position="290"/>
    </location>
</feature>
<keyword evidence="3" id="KW-1133">Transmembrane helix</keyword>
<evidence type="ECO:0000256" key="1">
    <source>
        <dbReference type="SAM" id="Coils"/>
    </source>
</evidence>
<organism evidence="4 5">
    <name type="scientific">Kistimonas scapharcae</name>
    <dbReference type="NCBI Taxonomy" id="1036133"/>
    <lineage>
        <taxon>Bacteria</taxon>
        <taxon>Pseudomonadati</taxon>
        <taxon>Pseudomonadota</taxon>
        <taxon>Gammaproteobacteria</taxon>
        <taxon>Oceanospirillales</taxon>
        <taxon>Endozoicomonadaceae</taxon>
        <taxon>Kistimonas</taxon>
    </lineage>
</organism>
<evidence type="ECO:0000256" key="3">
    <source>
        <dbReference type="SAM" id="Phobius"/>
    </source>
</evidence>
<feature type="transmembrane region" description="Helical" evidence="3">
    <location>
        <begin position="380"/>
        <end position="400"/>
    </location>
</feature>